<comment type="similarity">
    <text evidence="8">Belongs to the ATPase delta chain family.</text>
</comment>
<dbReference type="EMBL" id="JGZI01000009">
    <property type="protein sequence ID" value="KFI82046.1"/>
    <property type="molecule type" value="Genomic_DNA"/>
</dbReference>
<keyword evidence="3 8" id="KW-0375">Hydrogen ion transport</keyword>
<sequence length="276" mass="30480">MRGETSLNSDRCAREKFAPALREANVQAGVVSSELFDFANLLDSNPRLERALTDPSRPAEDKKKLVDQLLEQSGALPLTRQILEDIAQRAWSKVDHIANAVEDIAVDATLYYADVKSVTATVAIELAMIHSAFLNMPQVRSRLSDTQVDAETRIAFLKQLLEGQRLNPLTVILAEHATRDLRNRRFLSTLSWLINQISSHMGEQVVTVVSAVPLTREQFSGIIAAYSAKLGKPVHINSVVDPKVLGGLRIQFGAEVHDNTVVAQLQQLRRKVGVGE</sequence>
<comment type="caution">
    <text evidence="9">The sequence shown here is derived from an EMBL/GenBank/DDBJ whole genome shotgun (WGS) entry which is preliminary data.</text>
</comment>
<evidence type="ECO:0000256" key="1">
    <source>
        <dbReference type="ARBA" id="ARBA00004370"/>
    </source>
</evidence>
<protein>
    <recommendedName>
        <fullName evidence="8">ATP synthase subunit delta</fullName>
    </recommendedName>
    <alternativeName>
        <fullName evidence="8">ATP synthase F(1) sector subunit delta</fullName>
    </alternativeName>
    <alternativeName>
        <fullName evidence="8">F-type ATPase subunit delta</fullName>
        <shortName evidence="8">F-ATPase subunit delta</shortName>
    </alternativeName>
</protein>
<dbReference type="STRING" id="218140.BPSY_0894"/>
<dbReference type="Gene3D" id="1.10.520.20">
    <property type="entry name" value="N-terminal domain of the delta subunit of the F1F0-ATP synthase"/>
    <property type="match status" value="1"/>
</dbReference>
<keyword evidence="10" id="KW-1185">Reference proteome</keyword>
<evidence type="ECO:0000256" key="5">
    <source>
        <dbReference type="ARBA" id="ARBA00023136"/>
    </source>
</evidence>
<evidence type="ECO:0000256" key="8">
    <source>
        <dbReference type="HAMAP-Rule" id="MF_01416"/>
    </source>
</evidence>
<dbReference type="PROSITE" id="PS00389">
    <property type="entry name" value="ATPASE_DELTA"/>
    <property type="match status" value="1"/>
</dbReference>
<keyword evidence="5 8" id="KW-0472">Membrane</keyword>
<dbReference type="AlphaFoldDB" id="A0A087CFJ6"/>
<dbReference type="InterPro" id="IPR026015">
    <property type="entry name" value="ATP_synth_OSCP/delta_N_sf"/>
</dbReference>
<keyword evidence="6 8" id="KW-0139">CF(1)</keyword>
<dbReference type="GO" id="GO:0046933">
    <property type="term" value="F:proton-transporting ATP synthase activity, rotational mechanism"/>
    <property type="evidence" value="ECO:0007669"/>
    <property type="project" value="UniProtKB-UniRule"/>
</dbReference>
<dbReference type="RefSeq" id="WP_033494622.1">
    <property type="nucleotide sequence ID" value="NZ_BAABVZ010000001.1"/>
</dbReference>
<keyword evidence="7 8" id="KW-0066">ATP synthesis</keyword>
<evidence type="ECO:0000256" key="2">
    <source>
        <dbReference type="ARBA" id="ARBA00022448"/>
    </source>
</evidence>
<keyword evidence="2 8" id="KW-0813">Transport</keyword>
<accession>A0A087CFJ6</accession>
<evidence type="ECO:0000256" key="7">
    <source>
        <dbReference type="ARBA" id="ARBA00023310"/>
    </source>
</evidence>
<dbReference type="Pfam" id="PF00213">
    <property type="entry name" value="OSCP"/>
    <property type="match status" value="2"/>
</dbReference>
<dbReference type="GO" id="GO:0045259">
    <property type="term" value="C:proton-transporting ATP synthase complex"/>
    <property type="evidence" value="ECO:0007669"/>
    <property type="project" value="UniProtKB-KW"/>
</dbReference>
<dbReference type="InterPro" id="IPR000711">
    <property type="entry name" value="ATPase_OSCP/dsu"/>
</dbReference>
<evidence type="ECO:0000313" key="10">
    <source>
        <dbReference type="Proteomes" id="UP000029050"/>
    </source>
</evidence>
<dbReference type="GO" id="GO:0005886">
    <property type="term" value="C:plasma membrane"/>
    <property type="evidence" value="ECO:0007669"/>
    <property type="project" value="UniProtKB-SubCell"/>
</dbReference>
<comment type="subcellular location">
    <subcellularLocation>
        <location evidence="8">Cell membrane</location>
        <topology evidence="8">Peripheral membrane protein</topology>
    </subcellularLocation>
    <subcellularLocation>
        <location evidence="1">Membrane</location>
    </subcellularLocation>
</comment>
<reference evidence="9 10" key="1">
    <citation type="submission" date="2014-03" db="EMBL/GenBank/DDBJ databases">
        <title>Genomics of Bifidobacteria.</title>
        <authorList>
            <person name="Ventura M."/>
            <person name="Milani C."/>
            <person name="Lugli G.A."/>
        </authorList>
    </citation>
    <scope>NUCLEOTIDE SEQUENCE [LARGE SCALE GENOMIC DNA]</scope>
    <source>
        <strain evidence="9 10">LMG 21775</strain>
    </source>
</reference>
<evidence type="ECO:0000256" key="4">
    <source>
        <dbReference type="ARBA" id="ARBA00023065"/>
    </source>
</evidence>
<proteinExistence type="inferred from homology"/>
<evidence type="ECO:0000313" key="9">
    <source>
        <dbReference type="EMBL" id="KFI82046.1"/>
    </source>
</evidence>
<dbReference type="Proteomes" id="UP000029050">
    <property type="component" value="Unassembled WGS sequence"/>
</dbReference>
<keyword evidence="4 8" id="KW-0406">Ion transport</keyword>
<organism evidence="9 10">
    <name type="scientific">Bifidobacterium psychraerophilum</name>
    <dbReference type="NCBI Taxonomy" id="218140"/>
    <lineage>
        <taxon>Bacteria</taxon>
        <taxon>Bacillati</taxon>
        <taxon>Actinomycetota</taxon>
        <taxon>Actinomycetes</taxon>
        <taxon>Bifidobacteriales</taxon>
        <taxon>Bifidobacteriaceae</taxon>
        <taxon>Bifidobacterium</taxon>
    </lineage>
</organism>
<evidence type="ECO:0000256" key="6">
    <source>
        <dbReference type="ARBA" id="ARBA00023196"/>
    </source>
</evidence>
<dbReference type="PANTHER" id="PTHR11910">
    <property type="entry name" value="ATP SYNTHASE DELTA CHAIN"/>
    <property type="match status" value="1"/>
</dbReference>
<dbReference type="GeneID" id="98300097"/>
<keyword evidence="8" id="KW-1003">Cell membrane</keyword>
<dbReference type="eggNOG" id="COG0712">
    <property type="taxonomic scope" value="Bacteria"/>
</dbReference>
<gene>
    <name evidence="8" type="primary">atpH</name>
    <name evidence="9" type="ORF">BPSY_0894</name>
</gene>
<comment type="function">
    <text evidence="8">F(1)F(0) ATP synthase produces ATP from ADP in the presence of a proton or sodium gradient. F-type ATPases consist of two structural domains, F(1) containing the extramembraneous catalytic core and F(0) containing the membrane proton channel, linked together by a central stalk and a peripheral stalk. During catalysis, ATP synthesis in the catalytic domain of F(1) is coupled via a rotary mechanism of the central stalk subunits to proton translocation.</text>
</comment>
<dbReference type="InterPro" id="IPR020781">
    <property type="entry name" value="ATPase_OSCP/d_CS"/>
</dbReference>
<dbReference type="OrthoDB" id="5242917at2"/>
<comment type="function">
    <text evidence="8">This protein is part of the stalk that links CF(0) to CF(1). It either transmits conformational changes from CF(0) to CF(1) or is implicated in proton conduction.</text>
</comment>
<dbReference type="HAMAP" id="MF_01416">
    <property type="entry name" value="ATP_synth_delta_bact"/>
    <property type="match status" value="1"/>
</dbReference>
<name>A0A087CFJ6_9BIFI</name>
<dbReference type="NCBIfam" id="NF009967">
    <property type="entry name" value="PRK13430.1"/>
    <property type="match status" value="1"/>
</dbReference>
<evidence type="ECO:0000256" key="3">
    <source>
        <dbReference type="ARBA" id="ARBA00022781"/>
    </source>
</evidence>